<dbReference type="EMBL" id="JAPDDR010000002">
    <property type="protein sequence ID" value="MCW1913077.1"/>
    <property type="molecule type" value="Genomic_DNA"/>
</dbReference>
<evidence type="ECO:0000313" key="1">
    <source>
        <dbReference type="EMBL" id="MCW1913077.1"/>
    </source>
</evidence>
<organism evidence="1 2">
    <name type="scientific">Luteolibacter rhizosphaerae</name>
    <dbReference type="NCBI Taxonomy" id="2989719"/>
    <lineage>
        <taxon>Bacteria</taxon>
        <taxon>Pseudomonadati</taxon>
        <taxon>Verrucomicrobiota</taxon>
        <taxon>Verrucomicrobiia</taxon>
        <taxon>Verrucomicrobiales</taxon>
        <taxon>Verrucomicrobiaceae</taxon>
        <taxon>Luteolibacter</taxon>
    </lineage>
</organism>
<sequence>MIVRIDWNCHTSVQGVINEARTALDEKGWLESVQVVQFLSIWNDHFQSRFGPLNGTSHLSNPDDPPDAVGHFGSNDIPIEVCSITPGHVKQSDALHRKEGGNRGRYDIPISQKPRNADEAKNWMYGPAGADIYEAVEDANNTVYDSIIGAAKRKFGKASIARLQSGVLLLPGDRLFGSFGEEEVVRAALGSIRKEIPDAKDWIIAVHHQWNGWECFSAIDAPSSGFALRQEVKS</sequence>
<reference evidence="1" key="1">
    <citation type="submission" date="2022-10" db="EMBL/GenBank/DDBJ databases">
        <title>Luteolibacter sp. GHJ8, whole genome shotgun sequencing project.</title>
        <authorList>
            <person name="Zhao G."/>
            <person name="Shen L."/>
        </authorList>
    </citation>
    <scope>NUCLEOTIDE SEQUENCE</scope>
    <source>
        <strain evidence="1">GHJ8</strain>
    </source>
</reference>
<dbReference type="Proteomes" id="UP001165653">
    <property type="component" value="Unassembled WGS sequence"/>
</dbReference>
<dbReference type="RefSeq" id="WP_264512147.1">
    <property type="nucleotide sequence ID" value="NZ_JAPDDR010000002.1"/>
</dbReference>
<comment type="caution">
    <text evidence="1">The sequence shown here is derived from an EMBL/GenBank/DDBJ whole genome shotgun (WGS) entry which is preliminary data.</text>
</comment>
<proteinExistence type="predicted"/>
<accession>A0ABT3FZS0</accession>
<gene>
    <name evidence="1" type="ORF">OJ996_05810</name>
</gene>
<keyword evidence="2" id="KW-1185">Reference proteome</keyword>
<name>A0ABT3FZS0_9BACT</name>
<evidence type="ECO:0000313" key="2">
    <source>
        <dbReference type="Proteomes" id="UP001165653"/>
    </source>
</evidence>
<protein>
    <submittedName>
        <fullName evidence="1">Uncharacterized protein</fullName>
    </submittedName>
</protein>